<feature type="domain" description="C2H2-type" evidence="8">
    <location>
        <begin position="35"/>
        <end position="64"/>
    </location>
</feature>
<feature type="non-terminal residue" evidence="9">
    <location>
        <position position="74"/>
    </location>
</feature>
<evidence type="ECO:0000259" key="8">
    <source>
        <dbReference type="PROSITE" id="PS50157"/>
    </source>
</evidence>
<keyword evidence="10" id="KW-1185">Reference proteome</keyword>
<evidence type="ECO:0000256" key="2">
    <source>
        <dbReference type="ARBA" id="ARBA00022723"/>
    </source>
</evidence>
<dbReference type="Proteomes" id="UP000589495">
    <property type="component" value="Unassembled WGS sequence"/>
</dbReference>
<evidence type="ECO:0000256" key="1">
    <source>
        <dbReference type="ARBA" id="ARBA00004123"/>
    </source>
</evidence>
<dbReference type="Gene3D" id="3.30.160.60">
    <property type="entry name" value="Classic Zinc Finger"/>
    <property type="match status" value="2"/>
</dbReference>
<comment type="caution">
    <text evidence="9">The sequence shown here is derived from an EMBL/GenBank/DDBJ whole genome shotgun (WGS) entry which is preliminary data.</text>
</comment>
<dbReference type="SMART" id="SM00355">
    <property type="entry name" value="ZnF_C2H2"/>
    <property type="match status" value="2"/>
</dbReference>
<dbReference type="GO" id="GO:0000981">
    <property type="term" value="F:DNA-binding transcription factor activity, RNA polymerase II-specific"/>
    <property type="evidence" value="ECO:0007669"/>
    <property type="project" value="TreeGrafter"/>
</dbReference>
<keyword evidence="2" id="KW-0479">Metal-binding</keyword>
<dbReference type="InterPro" id="IPR013087">
    <property type="entry name" value="Znf_C2H2_type"/>
</dbReference>
<keyword evidence="5" id="KW-0862">Zinc</keyword>
<dbReference type="GO" id="GO:0008270">
    <property type="term" value="F:zinc ion binding"/>
    <property type="evidence" value="ECO:0007669"/>
    <property type="project" value="UniProtKB-KW"/>
</dbReference>
<dbReference type="SUPFAM" id="SSF57667">
    <property type="entry name" value="beta-beta-alpha zinc fingers"/>
    <property type="match status" value="1"/>
</dbReference>
<dbReference type="GO" id="GO:0000978">
    <property type="term" value="F:RNA polymerase II cis-regulatory region sequence-specific DNA binding"/>
    <property type="evidence" value="ECO:0007669"/>
    <property type="project" value="TreeGrafter"/>
</dbReference>
<dbReference type="InterPro" id="IPR036236">
    <property type="entry name" value="Znf_C2H2_sf"/>
</dbReference>
<feature type="domain" description="C2H2-type" evidence="8">
    <location>
        <begin position="9"/>
        <end position="36"/>
    </location>
</feature>
<evidence type="ECO:0000256" key="5">
    <source>
        <dbReference type="ARBA" id="ARBA00022833"/>
    </source>
</evidence>
<keyword evidence="6" id="KW-0539">Nucleus</keyword>
<feature type="non-terminal residue" evidence="9">
    <location>
        <position position="1"/>
    </location>
</feature>
<reference evidence="9 10" key="1">
    <citation type="submission" date="2019-09" db="EMBL/GenBank/DDBJ databases">
        <title>Bird 10,000 Genomes (B10K) Project - Family phase.</title>
        <authorList>
            <person name="Zhang G."/>
        </authorList>
    </citation>
    <scope>NUCLEOTIDE SEQUENCE [LARGE SCALE GENOMIC DNA]</scope>
    <source>
        <strain evidence="9">B10K-DU-001-22</strain>
        <tissue evidence="9">Muscle</tissue>
    </source>
</reference>
<evidence type="ECO:0000256" key="6">
    <source>
        <dbReference type="ARBA" id="ARBA00023242"/>
    </source>
</evidence>
<evidence type="ECO:0000313" key="9">
    <source>
        <dbReference type="EMBL" id="NWT19608.1"/>
    </source>
</evidence>
<organism evidence="9 10">
    <name type="scientific">Vireo altiloquus</name>
    <name type="common">Black-whiskered vireo</name>
    <name type="synonym">Muscicapa altiloqua</name>
    <dbReference type="NCBI Taxonomy" id="34956"/>
    <lineage>
        <taxon>Eukaryota</taxon>
        <taxon>Metazoa</taxon>
        <taxon>Chordata</taxon>
        <taxon>Craniata</taxon>
        <taxon>Vertebrata</taxon>
        <taxon>Euteleostomi</taxon>
        <taxon>Archelosauria</taxon>
        <taxon>Archosauria</taxon>
        <taxon>Dinosauria</taxon>
        <taxon>Saurischia</taxon>
        <taxon>Theropoda</taxon>
        <taxon>Coelurosauria</taxon>
        <taxon>Aves</taxon>
        <taxon>Neognathae</taxon>
        <taxon>Neoaves</taxon>
        <taxon>Telluraves</taxon>
        <taxon>Australaves</taxon>
        <taxon>Passeriformes</taxon>
        <taxon>Corvoidea</taxon>
        <taxon>Vireonidae</taxon>
        <taxon>Vireoninae</taxon>
        <taxon>Vireo</taxon>
    </lineage>
</organism>
<dbReference type="PROSITE" id="PS00028">
    <property type="entry name" value="ZINC_FINGER_C2H2_1"/>
    <property type="match status" value="2"/>
</dbReference>
<dbReference type="PANTHER" id="PTHR23226:SF416">
    <property type="entry name" value="FI01424P"/>
    <property type="match status" value="1"/>
</dbReference>
<evidence type="ECO:0000256" key="3">
    <source>
        <dbReference type="ARBA" id="ARBA00022737"/>
    </source>
</evidence>
<accession>A0A7K5LMB4</accession>
<dbReference type="AlphaFoldDB" id="A0A7K5LMB4"/>
<comment type="subcellular location">
    <subcellularLocation>
        <location evidence="1">Nucleus</location>
    </subcellularLocation>
</comment>
<dbReference type="GO" id="GO:0005634">
    <property type="term" value="C:nucleus"/>
    <property type="evidence" value="ECO:0007669"/>
    <property type="project" value="UniProtKB-SubCell"/>
</dbReference>
<gene>
    <name evidence="9" type="primary">Znf479_1</name>
    <name evidence="9" type="ORF">VIRALT_R16097</name>
</gene>
<evidence type="ECO:0000256" key="7">
    <source>
        <dbReference type="PROSITE-ProRule" id="PRU00042"/>
    </source>
</evidence>
<dbReference type="EMBL" id="VZRF01013516">
    <property type="protein sequence ID" value="NWT19608.1"/>
    <property type="molecule type" value="Genomic_DNA"/>
</dbReference>
<dbReference type="Pfam" id="PF00096">
    <property type="entry name" value="zf-C2H2"/>
    <property type="match status" value="2"/>
</dbReference>
<dbReference type="PROSITE" id="PS50157">
    <property type="entry name" value="ZINC_FINGER_C2H2_2"/>
    <property type="match status" value="2"/>
</dbReference>
<evidence type="ECO:0000313" key="10">
    <source>
        <dbReference type="Proteomes" id="UP000589495"/>
    </source>
</evidence>
<keyword evidence="3" id="KW-0677">Repeat</keyword>
<name>A0A7K5LMB4_VIRAL</name>
<keyword evidence="4 7" id="KW-0863">Zinc-finger</keyword>
<protein>
    <submittedName>
        <fullName evidence="9">ZN479 protein</fullName>
    </submittedName>
</protein>
<sequence>CMEEEQKPYKCLECEKNFCYSSHLGEHQNIHTGEWPCGCGKCGKSFSWSSNLSKHRKIHTREHVGMWEELQVKF</sequence>
<dbReference type="FunFam" id="3.30.160.60:FF:000004">
    <property type="entry name" value="zinc finger protein 184 isoform X1"/>
    <property type="match status" value="1"/>
</dbReference>
<dbReference type="FunFam" id="3.30.160.60:FF:000557">
    <property type="entry name" value="zinc finger and SCAN domain-containing protein 29"/>
    <property type="match status" value="1"/>
</dbReference>
<proteinExistence type="predicted"/>
<evidence type="ECO:0000256" key="4">
    <source>
        <dbReference type="ARBA" id="ARBA00022771"/>
    </source>
</evidence>
<dbReference type="PANTHER" id="PTHR23226">
    <property type="entry name" value="ZINC FINGER AND SCAN DOMAIN-CONTAINING"/>
    <property type="match status" value="1"/>
</dbReference>